<protein>
    <submittedName>
        <fullName evidence="1">Uncharacterized protein</fullName>
    </submittedName>
</protein>
<reference evidence="1" key="1">
    <citation type="journal article" date="2014" name="Front. Microbiol.">
        <title>High frequency of phylogenetically diverse reductive dehalogenase-homologous genes in deep subseafloor sedimentary metagenomes.</title>
        <authorList>
            <person name="Kawai M."/>
            <person name="Futagami T."/>
            <person name="Toyoda A."/>
            <person name="Takaki Y."/>
            <person name="Nishi S."/>
            <person name="Hori S."/>
            <person name="Arai W."/>
            <person name="Tsubouchi T."/>
            <person name="Morono Y."/>
            <person name="Uchiyama I."/>
            <person name="Ito T."/>
            <person name="Fujiyama A."/>
            <person name="Inagaki F."/>
            <person name="Takami H."/>
        </authorList>
    </citation>
    <scope>NUCLEOTIDE SEQUENCE</scope>
    <source>
        <strain evidence="1">Expedition CK06-06</strain>
    </source>
</reference>
<sequence>TNFNRALFILEQVENSIEEARTLLKQVLESEDKNEKIQKAYSILTDILILPPDMQNDSE</sequence>
<organism evidence="1">
    <name type="scientific">marine sediment metagenome</name>
    <dbReference type="NCBI Taxonomy" id="412755"/>
    <lineage>
        <taxon>unclassified sequences</taxon>
        <taxon>metagenomes</taxon>
        <taxon>ecological metagenomes</taxon>
    </lineage>
</organism>
<name>X0SU59_9ZZZZ</name>
<dbReference type="EMBL" id="BARS01008802">
    <property type="protein sequence ID" value="GAF67355.1"/>
    <property type="molecule type" value="Genomic_DNA"/>
</dbReference>
<feature type="non-terminal residue" evidence="1">
    <location>
        <position position="1"/>
    </location>
</feature>
<accession>X0SU59</accession>
<comment type="caution">
    <text evidence="1">The sequence shown here is derived from an EMBL/GenBank/DDBJ whole genome shotgun (WGS) entry which is preliminary data.</text>
</comment>
<gene>
    <name evidence="1" type="ORF">S01H1_16703</name>
</gene>
<proteinExistence type="predicted"/>
<dbReference type="AlphaFoldDB" id="X0SU59"/>
<evidence type="ECO:0000313" key="1">
    <source>
        <dbReference type="EMBL" id="GAF67355.1"/>
    </source>
</evidence>